<keyword evidence="1" id="KW-0812">Transmembrane</keyword>
<name>D7CSN0_TRURR</name>
<protein>
    <submittedName>
        <fullName evidence="2">Uncharacterized protein</fullName>
    </submittedName>
</protein>
<feature type="transmembrane region" description="Helical" evidence="1">
    <location>
        <begin position="229"/>
        <end position="250"/>
    </location>
</feature>
<dbReference type="Proteomes" id="UP000000379">
    <property type="component" value="Chromosome"/>
</dbReference>
<feature type="transmembrane region" description="Helical" evidence="1">
    <location>
        <begin position="204"/>
        <end position="223"/>
    </location>
</feature>
<evidence type="ECO:0000256" key="1">
    <source>
        <dbReference type="SAM" id="Phobius"/>
    </source>
</evidence>
<proteinExistence type="predicted"/>
<dbReference type="HOGENOM" id="CLU_1081593_0_0_0"/>
<evidence type="ECO:0000313" key="2">
    <source>
        <dbReference type="EMBL" id="ADI15450.1"/>
    </source>
</evidence>
<feature type="transmembrane region" description="Helical" evidence="1">
    <location>
        <begin position="174"/>
        <end position="192"/>
    </location>
</feature>
<gene>
    <name evidence="2" type="ordered locus">Trad_2341</name>
</gene>
<sequence length="257" mass="27520">MRSPLYPPLKLLPAPLGAAYLGVLGLTLLTLFGGLSAFVSELSYTALVGVTAWRLLRLARRSRGLRWARGIGAMAAAAATTALANVAWVYGSLVGGMPPVVELLGASLYMVQAAPWAFALSHALFIVYDRLWGTLYLELLTQLVGLAAAVTFLSALLLGLLLDTPLGIQIADTTATLYSSVLLLPALALLYSPQEARLNRPFRLISSATVAWALAANLYVYLPEAHADMVYNAFALAQWALFYSAAHVYVQLQGVQP</sequence>
<keyword evidence="3" id="KW-1185">Reference proteome</keyword>
<reference evidence="2 3" key="2">
    <citation type="journal article" date="2011" name="Stand. Genomic Sci.">
        <title>Complete genome sequence of Truepera radiovictrix type strain (RQ-24).</title>
        <authorList>
            <person name="Ivanova N."/>
            <person name="Rohde C."/>
            <person name="Munk C."/>
            <person name="Nolan M."/>
            <person name="Lucas S."/>
            <person name="Del Rio T.G."/>
            <person name="Tice H."/>
            <person name="Deshpande S."/>
            <person name="Cheng J.F."/>
            <person name="Tapia R."/>
            <person name="Han C."/>
            <person name="Goodwin L."/>
            <person name="Pitluck S."/>
            <person name="Liolios K."/>
            <person name="Mavromatis K."/>
            <person name="Mikhailova N."/>
            <person name="Pati A."/>
            <person name="Chen A."/>
            <person name="Palaniappan K."/>
            <person name="Land M."/>
            <person name="Hauser L."/>
            <person name="Chang Y.J."/>
            <person name="Jeffries C.D."/>
            <person name="Brambilla E."/>
            <person name="Rohde M."/>
            <person name="Goker M."/>
            <person name="Tindall B.J."/>
            <person name="Woyke T."/>
            <person name="Bristow J."/>
            <person name="Eisen J.A."/>
            <person name="Markowitz V."/>
            <person name="Hugenholtz P."/>
            <person name="Kyrpides N.C."/>
            <person name="Klenk H.P."/>
            <person name="Lapidus A."/>
        </authorList>
    </citation>
    <scope>NUCLEOTIDE SEQUENCE [LARGE SCALE GENOMIC DNA]</scope>
    <source>
        <strain evidence="3">DSM 17093 / CIP 108686 / LMG 22925 / RQ-24</strain>
    </source>
</reference>
<dbReference type="KEGG" id="tra:Trad_2341"/>
<feature type="transmembrane region" description="Helical" evidence="1">
    <location>
        <begin position="103"/>
        <end position="127"/>
    </location>
</feature>
<dbReference type="AlphaFoldDB" id="D7CSN0"/>
<evidence type="ECO:0000313" key="3">
    <source>
        <dbReference type="Proteomes" id="UP000000379"/>
    </source>
</evidence>
<reference evidence="3" key="1">
    <citation type="submission" date="2010-05" db="EMBL/GenBank/DDBJ databases">
        <title>The complete genome of Truepera radiovictris DSM 17093.</title>
        <authorList>
            <consortium name="US DOE Joint Genome Institute (JGI-PGF)"/>
            <person name="Lucas S."/>
            <person name="Copeland A."/>
            <person name="Lapidus A."/>
            <person name="Glavina del Rio T."/>
            <person name="Dalin E."/>
            <person name="Tice H."/>
            <person name="Bruce D."/>
            <person name="Goodwin L."/>
            <person name="Pitluck S."/>
            <person name="Kyrpides N."/>
            <person name="Mavromatis K."/>
            <person name="Ovchinnikova G."/>
            <person name="Munk A.C."/>
            <person name="Detter J.C."/>
            <person name="Han C."/>
            <person name="Tapia R."/>
            <person name="Land M."/>
            <person name="Hauser L."/>
            <person name="Markowitz V."/>
            <person name="Cheng J.-F."/>
            <person name="Hugenholtz P."/>
            <person name="Woyke T."/>
            <person name="Wu D."/>
            <person name="Tindall B."/>
            <person name="Pomrenke H.G."/>
            <person name="Brambilla E."/>
            <person name="Klenk H.-P."/>
            <person name="Eisen J.A."/>
        </authorList>
    </citation>
    <scope>NUCLEOTIDE SEQUENCE [LARGE SCALE GENOMIC DNA]</scope>
    <source>
        <strain evidence="3">DSM 17093 / CIP 108686 / LMG 22925 / RQ-24</strain>
    </source>
</reference>
<keyword evidence="1" id="KW-1133">Transmembrane helix</keyword>
<organism evidence="2 3">
    <name type="scientific">Truepera radiovictrix (strain DSM 17093 / CIP 108686 / LMG 22925 / RQ-24)</name>
    <dbReference type="NCBI Taxonomy" id="649638"/>
    <lineage>
        <taxon>Bacteria</taxon>
        <taxon>Thermotogati</taxon>
        <taxon>Deinococcota</taxon>
        <taxon>Deinococci</taxon>
        <taxon>Trueperales</taxon>
        <taxon>Trueperaceae</taxon>
        <taxon>Truepera</taxon>
    </lineage>
</organism>
<dbReference type="EMBL" id="CP002049">
    <property type="protein sequence ID" value="ADI15450.1"/>
    <property type="molecule type" value="Genomic_DNA"/>
</dbReference>
<feature type="transmembrane region" description="Helical" evidence="1">
    <location>
        <begin position="68"/>
        <end position="91"/>
    </location>
</feature>
<feature type="transmembrane region" description="Helical" evidence="1">
    <location>
        <begin position="139"/>
        <end position="162"/>
    </location>
</feature>
<accession>D7CSN0</accession>
<keyword evidence="1" id="KW-0472">Membrane</keyword>
<feature type="transmembrane region" description="Helical" evidence="1">
    <location>
        <begin position="12"/>
        <end position="32"/>
    </location>
</feature>